<dbReference type="AlphaFoldDB" id="A0A9X2KUD6"/>
<evidence type="ECO:0000256" key="1">
    <source>
        <dbReference type="HAMAP-Rule" id="MF_02215"/>
    </source>
</evidence>
<dbReference type="PANTHER" id="PTHR38693">
    <property type="entry name" value="UBIQUINONE BIOSYNTHESIS PROTEIN UBIJ"/>
    <property type="match status" value="1"/>
</dbReference>
<dbReference type="InterPro" id="IPR003033">
    <property type="entry name" value="SCP2_sterol-bd_dom"/>
</dbReference>
<dbReference type="Proteomes" id="UP001139319">
    <property type="component" value="Unassembled WGS sequence"/>
</dbReference>
<keyword evidence="4" id="KW-1185">Reference proteome</keyword>
<dbReference type="PANTHER" id="PTHR38693:SF1">
    <property type="entry name" value="UBIQUINONE BIOSYNTHESIS ACCESSORY FACTOR UBIJ"/>
    <property type="match status" value="1"/>
</dbReference>
<dbReference type="GO" id="GO:0005737">
    <property type="term" value="C:cytoplasm"/>
    <property type="evidence" value="ECO:0007669"/>
    <property type="project" value="UniProtKB-SubCell"/>
</dbReference>
<evidence type="ECO:0000259" key="2">
    <source>
        <dbReference type="Pfam" id="PF02036"/>
    </source>
</evidence>
<name>A0A9X2KUD6_9GAMM</name>
<evidence type="ECO:0000313" key="3">
    <source>
        <dbReference type="EMBL" id="MCP8900806.1"/>
    </source>
</evidence>
<sequence>MLDATAIAALAAVLETTAERALTYDPGTAAKLQTLEDKVIAIDCTAPRVTVYILLGNPPRLQQHYEDPVDCRLSGKATDLAKLMASDATSLHGTGVHLEGSPHLLAELKAILAGLDIDWEMALAEAIGPLPAHFIAAQIRKATGWAHDRRTNARDLSSQYLSEEGAQAVGRDEFELFCEDVHTTGQALDRLEARIDRLRARQSKDPSHP</sequence>
<dbReference type="RefSeq" id="WP_253969100.1">
    <property type="nucleotide sequence ID" value="NZ_JAMFTH010000007.1"/>
</dbReference>
<feature type="domain" description="SCP2" evidence="2">
    <location>
        <begin position="21"/>
        <end position="112"/>
    </location>
</feature>
<organism evidence="3 4">
    <name type="scientific">Gilvimarinus xylanilyticus</name>
    <dbReference type="NCBI Taxonomy" id="2944139"/>
    <lineage>
        <taxon>Bacteria</taxon>
        <taxon>Pseudomonadati</taxon>
        <taxon>Pseudomonadota</taxon>
        <taxon>Gammaproteobacteria</taxon>
        <taxon>Cellvibrionales</taxon>
        <taxon>Cellvibrionaceae</taxon>
        <taxon>Gilvimarinus</taxon>
    </lineage>
</organism>
<comment type="pathway">
    <text evidence="1">Cofactor biosynthesis; ubiquinone biosynthesis.</text>
</comment>
<keyword evidence="1" id="KW-0963">Cytoplasm</keyword>
<comment type="subcellular location">
    <subcellularLocation>
        <location evidence="1">Cytoplasm</location>
    </subcellularLocation>
</comment>
<dbReference type="Pfam" id="PF02036">
    <property type="entry name" value="SCP2"/>
    <property type="match status" value="1"/>
</dbReference>
<comment type="function">
    <text evidence="1">Required for ubiquinone (coenzyme Q) biosynthesis. Binds hydrophobic ubiquinone biosynthetic intermediates via its SCP2 domain and is essential for the stability of the Ubi complex. May constitute a docking platform where Ubi enzymes assemble and access their SCP2-bound polyprenyl substrates.</text>
</comment>
<protein>
    <recommendedName>
        <fullName evidence="1">Ubiquinone biosynthesis accessory factor UbiJ</fullName>
    </recommendedName>
</protein>
<accession>A0A9X2KUD6</accession>
<reference evidence="3" key="1">
    <citation type="submission" date="2022-05" db="EMBL/GenBank/DDBJ databases">
        <authorList>
            <person name="Sun H.-N."/>
        </authorList>
    </citation>
    <scope>NUCLEOTIDE SEQUENCE</scope>
    <source>
        <strain evidence="3">HB14</strain>
    </source>
</reference>
<dbReference type="GO" id="GO:0006744">
    <property type="term" value="P:ubiquinone biosynthetic process"/>
    <property type="evidence" value="ECO:0007669"/>
    <property type="project" value="UniProtKB-UniRule"/>
</dbReference>
<gene>
    <name evidence="1" type="primary">ubiJ</name>
    <name evidence="3" type="ORF">M6D89_15970</name>
</gene>
<dbReference type="EMBL" id="JAMFTH010000007">
    <property type="protein sequence ID" value="MCP8900806.1"/>
    <property type="molecule type" value="Genomic_DNA"/>
</dbReference>
<dbReference type="InterPro" id="IPR038989">
    <property type="entry name" value="UbiJ"/>
</dbReference>
<evidence type="ECO:0000313" key="4">
    <source>
        <dbReference type="Proteomes" id="UP001139319"/>
    </source>
</evidence>
<dbReference type="HAMAP" id="MF_02215">
    <property type="entry name" value="UbiJ"/>
    <property type="match status" value="1"/>
</dbReference>
<proteinExistence type="inferred from homology"/>
<comment type="similarity">
    <text evidence="1">Belongs to the UbiJ family.</text>
</comment>
<keyword evidence="1" id="KW-0831">Ubiquinone biosynthesis</keyword>
<reference evidence="3" key="2">
    <citation type="submission" date="2023-01" db="EMBL/GenBank/DDBJ databases">
        <title>Gilvimarinus xylanilyticus HB14 isolated from Caulerpa lentillifera aquaculture base in Hainan, China.</title>
        <authorList>
            <person name="Zhang Y.-J."/>
        </authorList>
    </citation>
    <scope>NUCLEOTIDE SEQUENCE</scope>
    <source>
        <strain evidence="3">HB14</strain>
    </source>
</reference>
<comment type="caution">
    <text evidence="3">The sequence shown here is derived from an EMBL/GenBank/DDBJ whole genome shotgun (WGS) entry which is preliminary data.</text>
</comment>